<dbReference type="Ensembl" id="ENSCCRT00020103801.1">
    <property type="protein sequence ID" value="ENSCCRP00020094973.1"/>
    <property type="gene ID" value="ENSCCRG00020043538.1"/>
</dbReference>
<dbReference type="Proteomes" id="UP000694701">
    <property type="component" value="Unplaced"/>
</dbReference>
<evidence type="ECO:0000313" key="3">
    <source>
        <dbReference type="Proteomes" id="UP000694701"/>
    </source>
</evidence>
<protein>
    <submittedName>
        <fullName evidence="2">Uncharacterized protein</fullName>
    </submittedName>
</protein>
<keyword evidence="1" id="KW-0472">Membrane</keyword>
<feature type="transmembrane region" description="Helical" evidence="1">
    <location>
        <begin position="43"/>
        <end position="69"/>
    </location>
</feature>
<organism evidence="2 3">
    <name type="scientific">Cyprinus carpio</name>
    <name type="common">Common carp</name>
    <dbReference type="NCBI Taxonomy" id="7962"/>
    <lineage>
        <taxon>Eukaryota</taxon>
        <taxon>Metazoa</taxon>
        <taxon>Chordata</taxon>
        <taxon>Craniata</taxon>
        <taxon>Vertebrata</taxon>
        <taxon>Euteleostomi</taxon>
        <taxon>Actinopterygii</taxon>
        <taxon>Neopterygii</taxon>
        <taxon>Teleostei</taxon>
        <taxon>Ostariophysi</taxon>
        <taxon>Cypriniformes</taxon>
        <taxon>Cyprinidae</taxon>
        <taxon>Cyprininae</taxon>
        <taxon>Cyprinus</taxon>
    </lineage>
</organism>
<name>A0A8C2JKI3_CYPCA</name>
<evidence type="ECO:0000256" key="1">
    <source>
        <dbReference type="SAM" id="Phobius"/>
    </source>
</evidence>
<keyword evidence="1" id="KW-1133">Transmembrane helix</keyword>
<evidence type="ECO:0000313" key="2">
    <source>
        <dbReference type="Ensembl" id="ENSCCRP00020094973.1"/>
    </source>
</evidence>
<proteinExistence type="predicted"/>
<sequence length="89" mass="9990">MNPAAQPLPVQDVQGDARWISQVTLHHTGLNLLLLKSGGVSHFYFITTQFVHLFLRCVCVCVCFSMSALCRSVRTQNQTCCLSETPWFS</sequence>
<keyword evidence="1" id="KW-0812">Transmembrane</keyword>
<dbReference type="AlphaFoldDB" id="A0A8C2JKI3"/>
<reference evidence="2" key="1">
    <citation type="submission" date="2025-08" db="UniProtKB">
        <authorList>
            <consortium name="Ensembl"/>
        </authorList>
    </citation>
    <scope>IDENTIFICATION</scope>
</reference>
<accession>A0A8C2JKI3</accession>